<proteinExistence type="predicted"/>
<gene>
    <name evidence="1" type="ORF">KA717_09065</name>
</gene>
<dbReference type="EMBL" id="CP073041">
    <property type="protein sequence ID" value="UXE62835.1"/>
    <property type="molecule type" value="Genomic_DNA"/>
</dbReference>
<reference evidence="1" key="1">
    <citation type="submission" date="2021-04" db="EMBL/GenBank/DDBJ databases">
        <title>Genome sequence of Woronichinia naegeliana from Washington state freshwater lake bloom.</title>
        <authorList>
            <person name="Dreher T.W."/>
        </authorList>
    </citation>
    <scope>NUCLEOTIDE SEQUENCE</scope>
    <source>
        <strain evidence="1">WA131</strain>
    </source>
</reference>
<accession>A0A977L2H9</accession>
<dbReference type="Proteomes" id="UP001065613">
    <property type="component" value="Chromosome"/>
</dbReference>
<dbReference type="AlphaFoldDB" id="A0A977L2H9"/>
<evidence type="ECO:0000313" key="1">
    <source>
        <dbReference type="EMBL" id="UXE62835.1"/>
    </source>
</evidence>
<organism evidence="1">
    <name type="scientific">Woronichinia naegeliana WA131</name>
    <dbReference type="NCBI Taxonomy" id="2824559"/>
    <lineage>
        <taxon>Bacteria</taxon>
        <taxon>Bacillati</taxon>
        <taxon>Cyanobacteriota</taxon>
        <taxon>Cyanophyceae</taxon>
        <taxon>Synechococcales</taxon>
        <taxon>Coelosphaeriaceae</taxon>
        <taxon>Woronichinia</taxon>
    </lineage>
</organism>
<sequence length="196" mass="20994">MLFNVLHSYRPSLSLWPLSLGLLLWNGSLLPALADSATDWNQFDVCVTDLTTSGVDGNQAKSACAGALIPKQLSECVVMIRNGSPLEATPALQACYQVRRPVDLGNCVVDIQNSVLGGYTSPTDTATGVSSNDLSLLALNSCRESLLPGRHSECVIALSRDNTTSSPQIAMDTCLAAEDFPRDLFPTYSQTQEKAQ</sequence>
<dbReference type="KEGG" id="wna:KA717_09065"/>
<protein>
    <submittedName>
        <fullName evidence="1">Uncharacterized protein</fullName>
    </submittedName>
</protein>
<name>A0A977L2H9_9CYAN</name>